<feature type="transmembrane region" description="Helical" evidence="13">
    <location>
        <begin position="233"/>
        <end position="258"/>
    </location>
</feature>
<evidence type="ECO:0000313" key="16">
    <source>
        <dbReference type="EMBL" id="KTC95015.1"/>
    </source>
</evidence>
<dbReference type="Proteomes" id="UP000054698">
    <property type="component" value="Unassembled WGS sequence"/>
</dbReference>
<feature type="transmembrane region" description="Helical" evidence="13">
    <location>
        <begin position="170"/>
        <end position="196"/>
    </location>
</feature>
<evidence type="ECO:0000256" key="3">
    <source>
        <dbReference type="ARBA" id="ARBA00011160"/>
    </source>
</evidence>
<dbReference type="NCBIfam" id="TIGR00439">
    <property type="entry name" value="FtsX_Gneg"/>
    <property type="match status" value="1"/>
</dbReference>
<dbReference type="PANTHER" id="PTHR47755">
    <property type="entry name" value="CELL DIVISION PROTEIN FTSX"/>
    <property type="match status" value="1"/>
</dbReference>
<evidence type="ECO:0000256" key="12">
    <source>
        <dbReference type="PIRNR" id="PIRNR003097"/>
    </source>
</evidence>
<reference evidence="16 19" key="1">
    <citation type="submission" date="2015-11" db="EMBL/GenBank/DDBJ databases">
        <title>Genomic analysis of 38 Legionella species identifies large and diverse effector repertoires.</title>
        <authorList>
            <person name="Burstein D."/>
            <person name="Amaro F."/>
            <person name="Zusman T."/>
            <person name="Lifshitz Z."/>
            <person name="Cohen O."/>
            <person name="Gilbert J.A."/>
            <person name="Pupko T."/>
            <person name="Shuman H.A."/>
            <person name="Segal G."/>
        </authorList>
    </citation>
    <scope>NUCLEOTIDE SEQUENCE [LARGE SCALE GENOMIC DNA]</scope>
    <source>
        <strain evidence="16 19">WO-44C</strain>
    </source>
</reference>
<dbReference type="EMBL" id="UASS01000022">
    <property type="protein sequence ID" value="SPX61767.1"/>
    <property type="molecule type" value="Genomic_DNA"/>
</dbReference>
<reference evidence="20 21" key="2">
    <citation type="submission" date="2018-06" db="EMBL/GenBank/DDBJ databases">
        <authorList>
            <consortium name="Pathogen Informatics"/>
            <person name="Doyle S."/>
        </authorList>
    </citation>
    <scope>NUCLEOTIDE SEQUENCE [LARGE SCALE GENOMIC DNA]</scope>
    <source>
        <strain evidence="18 21">NCTC11978</strain>
        <strain evidence="17 20">NCTC12022</strain>
    </source>
</reference>
<dbReference type="PATRIC" id="fig|453.4.peg.2934"/>
<keyword evidence="8 13" id="KW-0812">Transmembrane</keyword>
<dbReference type="Pfam" id="PF18075">
    <property type="entry name" value="FtsX_ECD"/>
    <property type="match status" value="1"/>
</dbReference>
<comment type="subcellular location">
    <subcellularLocation>
        <location evidence="1">Cell inner membrane</location>
        <topology evidence="1">Multi-pass membrane protein</topology>
    </subcellularLocation>
</comment>
<evidence type="ECO:0000256" key="5">
    <source>
        <dbReference type="ARBA" id="ARBA00022475"/>
    </source>
</evidence>
<evidence type="ECO:0000259" key="14">
    <source>
        <dbReference type="Pfam" id="PF02687"/>
    </source>
</evidence>
<dbReference type="EMBL" id="UGNY01000001">
    <property type="protein sequence ID" value="STX39384.1"/>
    <property type="molecule type" value="Genomic_DNA"/>
</dbReference>
<evidence type="ECO:0000256" key="1">
    <source>
        <dbReference type="ARBA" id="ARBA00004429"/>
    </source>
</evidence>
<dbReference type="GO" id="GO:0032153">
    <property type="term" value="C:cell division site"/>
    <property type="evidence" value="ECO:0007669"/>
    <property type="project" value="TreeGrafter"/>
</dbReference>
<comment type="function">
    <text evidence="12">Part of the ABC transporter FtsEX involved in cellular division.</text>
</comment>
<dbReference type="Proteomes" id="UP000251942">
    <property type="component" value="Unassembled WGS sequence"/>
</dbReference>
<dbReference type="Pfam" id="PF02687">
    <property type="entry name" value="FtsX"/>
    <property type="match status" value="1"/>
</dbReference>
<dbReference type="GO" id="GO:0051301">
    <property type="term" value="P:cell division"/>
    <property type="evidence" value="ECO:0007669"/>
    <property type="project" value="UniProtKB-KW"/>
</dbReference>
<sequence>MLKNLRTLSAYHLQAANSSLNLLCRKPLATMMTVIVIAIALTLPTLFWVFTDNLEQLTINWQRGGHISLYLKSPLSEAEQAAFVARVRATEGVGNVILKSSEDGLAELQQQEGMHDIMRYLPENPLPAMVDVIPALAINTPAQMEQLFARLKAYPQVEQAKLDMQWITKLHAILGFATKIAHALMALLASAVVLIIGNTLRLAIHNRHEEIQVLKLIGATDPYIARPFLYTGMWYSLAGAIMAVLFVNIFMLSVAVAVKQLAAAYQMHYPIMGLSVKQAYLLVIVSTMLGWLGARLSVKQQLASIEPYS</sequence>
<keyword evidence="7 12" id="KW-0132">Cell division</keyword>
<evidence type="ECO:0000256" key="8">
    <source>
        <dbReference type="ARBA" id="ARBA00022692"/>
    </source>
</evidence>
<evidence type="ECO:0000259" key="15">
    <source>
        <dbReference type="Pfam" id="PF18075"/>
    </source>
</evidence>
<proteinExistence type="inferred from homology"/>
<keyword evidence="19" id="KW-1185">Reference proteome</keyword>
<dbReference type="InterPro" id="IPR047590">
    <property type="entry name" value="FtsX_proteobact-type"/>
</dbReference>
<dbReference type="InterPro" id="IPR040690">
    <property type="entry name" value="FtsX_ECD"/>
</dbReference>
<protein>
    <recommendedName>
        <fullName evidence="4 12">Cell division protein FtsX</fullName>
    </recommendedName>
</protein>
<dbReference type="InterPro" id="IPR004513">
    <property type="entry name" value="FtsX"/>
</dbReference>
<evidence type="ECO:0000313" key="21">
    <source>
        <dbReference type="Proteomes" id="UP000254033"/>
    </source>
</evidence>
<comment type="similarity">
    <text evidence="2 12">Belongs to the ABC-4 integral membrane protein family. FtsX subfamily.</text>
</comment>
<dbReference type="RefSeq" id="WP_058447513.1">
    <property type="nucleotide sequence ID" value="NZ_CAAAHT010000006.1"/>
</dbReference>
<keyword evidence="10 12" id="KW-0472">Membrane</keyword>
<evidence type="ECO:0000256" key="2">
    <source>
        <dbReference type="ARBA" id="ARBA00007379"/>
    </source>
</evidence>
<dbReference type="GO" id="GO:0005886">
    <property type="term" value="C:plasma membrane"/>
    <property type="evidence" value="ECO:0007669"/>
    <property type="project" value="UniProtKB-SubCell"/>
</dbReference>
<comment type="subunit">
    <text evidence="3">Forms a membrane-associated complex with FtsE.</text>
</comment>
<dbReference type="Proteomes" id="UP000254033">
    <property type="component" value="Unassembled WGS sequence"/>
</dbReference>
<evidence type="ECO:0000256" key="13">
    <source>
        <dbReference type="SAM" id="Phobius"/>
    </source>
</evidence>
<dbReference type="STRING" id="453.Lfee_2679"/>
<dbReference type="OrthoDB" id="9813411at2"/>
<dbReference type="EMBL" id="LNYB01000085">
    <property type="protein sequence ID" value="KTC95015.1"/>
    <property type="molecule type" value="Genomic_DNA"/>
</dbReference>
<evidence type="ECO:0000256" key="6">
    <source>
        <dbReference type="ARBA" id="ARBA00022519"/>
    </source>
</evidence>
<keyword evidence="11 12" id="KW-0131">Cell cycle</keyword>
<evidence type="ECO:0000313" key="18">
    <source>
        <dbReference type="EMBL" id="STX39384.1"/>
    </source>
</evidence>
<gene>
    <name evidence="16" type="primary">ftsX</name>
    <name evidence="16" type="ORF">Lfee_2679</name>
    <name evidence="18" type="ORF">NCTC11978_02582</name>
    <name evidence="17" type="ORF">NCTC12022_02516</name>
</gene>
<feature type="domain" description="ABC3 transporter permease C-terminal" evidence="14">
    <location>
        <begin position="184"/>
        <end position="295"/>
    </location>
</feature>
<dbReference type="Gene3D" id="3.30.70.3040">
    <property type="match status" value="1"/>
</dbReference>
<dbReference type="InterPro" id="IPR003838">
    <property type="entry name" value="ABC3_permease_C"/>
</dbReference>
<feature type="transmembrane region" description="Helical" evidence="13">
    <location>
        <begin position="279"/>
        <end position="298"/>
    </location>
</feature>
<dbReference type="PIRSF" id="PIRSF003097">
    <property type="entry name" value="FtsX"/>
    <property type="match status" value="1"/>
</dbReference>
<evidence type="ECO:0000256" key="9">
    <source>
        <dbReference type="ARBA" id="ARBA00022989"/>
    </source>
</evidence>
<name>A0A0W0THD3_9GAMM</name>
<evidence type="ECO:0000256" key="4">
    <source>
        <dbReference type="ARBA" id="ARBA00021907"/>
    </source>
</evidence>
<keyword evidence="5 12" id="KW-1003">Cell membrane</keyword>
<evidence type="ECO:0000313" key="19">
    <source>
        <dbReference type="Proteomes" id="UP000054698"/>
    </source>
</evidence>
<accession>A0A0W0THD3</accession>
<organism evidence="16 19">
    <name type="scientific">Legionella feeleii</name>
    <dbReference type="NCBI Taxonomy" id="453"/>
    <lineage>
        <taxon>Bacteria</taxon>
        <taxon>Pseudomonadati</taxon>
        <taxon>Pseudomonadota</taxon>
        <taxon>Gammaproteobacteria</taxon>
        <taxon>Legionellales</taxon>
        <taxon>Legionellaceae</taxon>
        <taxon>Legionella</taxon>
    </lineage>
</organism>
<evidence type="ECO:0000313" key="17">
    <source>
        <dbReference type="EMBL" id="SPX61767.1"/>
    </source>
</evidence>
<dbReference type="AlphaFoldDB" id="A0A0W0THD3"/>
<dbReference type="PANTHER" id="PTHR47755:SF1">
    <property type="entry name" value="CELL DIVISION PROTEIN FTSX"/>
    <property type="match status" value="1"/>
</dbReference>
<feature type="domain" description="FtsX extracellular" evidence="15">
    <location>
        <begin position="67"/>
        <end position="159"/>
    </location>
</feature>
<evidence type="ECO:0000256" key="11">
    <source>
        <dbReference type="ARBA" id="ARBA00023306"/>
    </source>
</evidence>
<feature type="transmembrane region" description="Helical" evidence="13">
    <location>
        <begin position="28"/>
        <end position="50"/>
    </location>
</feature>
<keyword evidence="9 13" id="KW-1133">Transmembrane helix</keyword>
<evidence type="ECO:0000256" key="10">
    <source>
        <dbReference type="ARBA" id="ARBA00023136"/>
    </source>
</evidence>
<evidence type="ECO:0000256" key="7">
    <source>
        <dbReference type="ARBA" id="ARBA00022618"/>
    </source>
</evidence>
<keyword evidence="6 12" id="KW-0997">Cell inner membrane</keyword>
<evidence type="ECO:0000313" key="20">
    <source>
        <dbReference type="Proteomes" id="UP000251942"/>
    </source>
</evidence>